<feature type="transmembrane region" description="Helical" evidence="1">
    <location>
        <begin position="190"/>
        <end position="212"/>
    </location>
</feature>
<keyword evidence="1" id="KW-1133">Transmembrane helix</keyword>
<name>A0A6A6MIF0_HEVBR</name>
<dbReference type="PANTHER" id="PTHR35307:SF3">
    <property type="entry name" value="DUF4220 DOMAIN-CONTAINING PROTEIN"/>
    <property type="match status" value="1"/>
</dbReference>
<sequence>MPRHIDQLAKLSSGALICTLMGNSMPSLGIMENKEIWMNIMALGILVITVIVNTRIQLGTGVVYLYWKEHALIMFLMLVLLVILSFSALTVPTTKKYLELKYKKKYKMAVKECSNECDSAVHKKLRQDLMKYWMMAHTCSPQFVLGRSVTCTAAGALCLLSAVTLAEAMLGSYLMPGSFKFCNGESDYKWLTILVLIIQTIAIVVGTIAPAIRWFTAINFSAHQQEEKQERIQSRKVLDPVLSRDERVPFYHKNPEQAVSETCPWCKRSNFGFVYRNANRNCVGKQSY</sequence>
<dbReference type="EMBL" id="JAAGAX010000005">
    <property type="protein sequence ID" value="KAF2313074.1"/>
    <property type="molecule type" value="Genomic_DNA"/>
</dbReference>
<evidence type="ECO:0000313" key="2">
    <source>
        <dbReference type="EMBL" id="KAF2313074.1"/>
    </source>
</evidence>
<protein>
    <submittedName>
        <fullName evidence="2">Uncharacterized protein</fullName>
    </submittedName>
</protein>
<organism evidence="2 3">
    <name type="scientific">Hevea brasiliensis</name>
    <name type="common">Para rubber tree</name>
    <name type="synonym">Siphonia brasiliensis</name>
    <dbReference type="NCBI Taxonomy" id="3981"/>
    <lineage>
        <taxon>Eukaryota</taxon>
        <taxon>Viridiplantae</taxon>
        <taxon>Streptophyta</taxon>
        <taxon>Embryophyta</taxon>
        <taxon>Tracheophyta</taxon>
        <taxon>Spermatophyta</taxon>
        <taxon>Magnoliopsida</taxon>
        <taxon>eudicotyledons</taxon>
        <taxon>Gunneridae</taxon>
        <taxon>Pentapetalae</taxon>
        <taxon>rosids</taxon>
        <taxon>fabids</taxon>
        <taxon>Malpighiales</taxon>
        <taxon>Euphorbiaceae</taxon>
        <taxon>Crotonoideae</taxon>
        <taxon>Micrandreae</taxon>
        <taxon>Hevea</taxon>
    </lineage>
</organism>
<keyword evidence="1" id="KW-0472">Membrane</keyword>
<feature type="transmembrane region" description="Helical" evidence="1">
    <location>
        <begin position="36"/>
        <end position="58"/>
    </location>
</feature>
<dbReference type="PANTHER" id="PTHR35307">
    <property type="entry name" value="PROTEIN, PUTATIVE-RELATED"/>
    <property type="match status" value="1"/>
</dbReference>
<feature type="transmembrane region" description="Helical" evidence="1">
    <location>
        <begin position="70"/>
        <end position="91"/>
    </location>
</feature>
<evidence type="ECO:0000313" key="3">
    <source>
        <dbReference type="Proteomes" id="UP000467840"/>
    </source>
</evidence>
<comment type="caution">
    <text evidence="2">The sequence shown here is derived from an EMBL/GenBank/DDBJ whole genome shotgun (WGS) entry which is preliminary data.</text>
</comment>
<feature type="transmembrane region" description="Helical" evidence="1">
    <location>
        <begin position="144"/>
        <end position="170"/>
    </location>
</feature>
<accession>A0A6A6MIF0</accession>
<dbReference type="Proteomes" id="UP000467840">
    <property type="component" value="Chromosome 15"/>
</dbReference>
<evidence type="ECO:0000256" key="1">
    <source>
        <dbReference type="SAM" id="Phobius"/>
    </source>
</evidence>
<gene>
    <name evidence="2" type="ORF">GH714_009096</name>
</gene>
<proteinExistence type="predicted"/>
<dbReference type="AlphaFoldDB" id="A0A6A6MIF0"/>
<keyword evidence="3" id="KW-1185">Reference proteome</keyword>
<reference evidence="2 3" key="1">
    <citation type="journal article" date="2020" name="Mol. Plant">
        <title>The Chromosome-Based Rubber Tree Genome Provides New Insights into Spurge Genome Evolution and Rubber Biosynthesis.</title>
        <authorList>
            <person name="Liu J."/>
            <person name="Shi C."/>
            <person name="Shi C.C."/>
            <person name="Li W."/>
            <person name="Zhang Q.J."/>
            <person name="Zhang Y."/>
            <person name="Li K."/>
            <person name="Lu H.F."/>
            <person name="Shi C."/>
            <person name="Zhu S.T."/>
            <person name="Xiao Z.Y."/>
            <person name="Nan H."/>
            <person name="Yue Y."/>
            <person name="Zhu X.G."/>
            <person name="Wu Y."/>
            <person name="Hong X.N."/>
            <person name="Fan G.Y."/>
            <person name="Tong Y."/>
            <person name="Zhang D."/>
            <person name="Mao C.L."/>
            <person name="Liu Y.L."/>
            <person name="Hao S.J."/>
            <person name="Liu W.Q."/>
            <person name="Lv M.Q."/>
            <person name="Zhang H.B."/>
            <person name="Liu Y."/>
            <person name="Hu-Tang G.R."/>
            <person name="Wang J.P."/>
            <person name="Wang J.H."/>
            <person name="Sun Y.H."/>
            <person name="Ni S.B."/>
            <person name="Chen W.B."/>
            <person name="Zhang X.C."/>
            <person name="Jiao Y.N."/>
            <person name="Eichler E.E."/>
            <person name="Li G.H."/>
            <person name="Liu X."/>
            <person name="Gao L.Z."/>
        </authorList>
    </citation>
    <scope>NUCLEOTIDE SEQUENCE [LARGE SCALE GENOMIC DNA]</scope>
    <source>
        <strain evidence="3">cv. GT1</strain>
        <tissue evidence="2">Leaf</tissue>
    </source>
</reference>
<keyword evidence="1" id="KW-0812">Transmembrane</keyword>